<evidence type="ECO:0000259" key="1">
    <source>
        <dbReference type="Pfam" id="PF13175"/>
    </source>
</evidence>
<dbReference type="Pfam" id="PF13175">
    <property type="entry name" value="AAA_15"/>
    <property type="match status" value="1"/>
</dbReference>
<dbReference type="InterPro" id="IPR041685">
    <property type="entry name" value="AAA_GajA/Old/RecF-like"/>
</dbReference>
<keyword evidence="2" id="KW-0547">Nucleotide-binding</keyword>
<gene>
    <name evidence="2" type="ORF">NDI38_05900</name>
</gene>
<keyword evidence="3" id="KW-1185">Reference proteome</keyword>
<keyword evidence="2" id="KW-0067">ATP-binding</keyword>
<reference evidence="2 3" key="1">
    <citation type="submission" date="2022-04" db="EMBL/GenBank/DDBJ databases">
        <title>Positive selection, recombination, and allopatry shape intraspecific diversity of widespread and dominant cyanobacteria.</title>
        <authorList>
            <person name="Wei J."/>
            <person name="Shu W."/>
            <person name="Hu C."/>
        </authorList>
    </citation>
    <scope>NUCLEOTIDE SEQUENCE [LARGE SCALE GENOMIC DNA]</scope>
    <source>
        <strain evidence="2 3">AS-A4</strain>
    </source>
</reference>
<dbReference type="Proteomes" id="UP001476950">
    <property type="component" value="Unassembled WGS sequence"/>
</dbReference>
<evidence type="ECO:0000313" key="3">
    <source>
        <dbReference type="Proteomes" id="UP001476950"/>
    </source>
</evidence>
<name>A0ABV0KFJ9_9CYAN</name>
<evidence type="ECO:0000313" key="2">
    <source>
        <dbReference type="EMBL" id="MEP1057965.1"/>
    </source>
</evidence>
<accession>A0ABV0KFJ9</accession>
<feature type="domain" description="Endonuclease GajA/Old nuclease/RecF-like AAA" evidence="1">
    <location>
        <begin position="1"/>
        <end position="44"/>
    </location>
</feature>
<comment type="caution">
    <text evidence="2">The sequence shown here is derived from an EMBL/GenBank/DDBJ whole genome shotgun (WGS) entry which is preliminary data.</text>
</comment>
<proteinExistence type="predicted"/>
<dbReference type="RefSeq" id="WP_242033630.1">
    <property type="nucleotide sequence ID" value="NZ_JAMPLM010000003.1"/>
</dbReference>
<sequence>MLKKLILENWKSFRYAEPPIDPLTVLIGTNASGKLKAIKALEFLRL</sequence>
<protein>
    <submittedName>
        <fullName evidence="2">ATP-binding protein</fullName>
    </submittedName>
</protein>
<organism evidence="2 3">
    <name type="scientific">Stenomitos frigidus AS-A4</name>
    <dbReference type="NCBI Taxonomy" id="2933935"/>
    <lineage>
        <taxon>Bacteria</taxon>
        <taxon>Bacillati</taxon>
        <taxon>Cyanobacteriota</taxon>
        <taxon>Cyanophyceae</taxon>
        <taxon>Leptolyngbyales</taxon>
        <taxon>Leptolyngbyaceae</taxon>
        <taxon>Stenomitos</taxon>
    </lineage>
</organism>
<dbReference type="Gene3D" id="3.40.50.300">
    <property type="entry name" value="P-loop containing nucleotide triphosphate hydrolases"/>
    <property type="match status" value="1"/>
</dbReference>
<dbReference type="InterPro" id="IPR027417">
    <property type="entry name" value="P-loop_NTPase"/>
</dbReference>
<dbReference type="EMBL" id="JAMPLM010000003">
    <property type="protein sequence ID" value="MEP1057965.1"/>
    <property type="molecule type" value="Genomic_DNA"/>
</dbReference>
<dbReference type="GO" id="GO:0005524">
    <property type="term" value="F:ATP binding"/>
    <property type="evidence" value="ECO:0007669"/>
    <property type="project" value="UniProtKB-KW"/>
</dbReference>